<reference evidence="2 3" key="1">
    <citation type="submission" date="2019-12" db="EMBL/GenBank/DDBJ databases">
        <title>Paenibacillus sp. nov., an endophytic bacterium isolated from the stem of Dendrobium.</title>
        <authorList>
            <person name="Zhao R."/>
        </authorList>
    </citation>
    <scope>NUCLEOTIDE SEQUENCE [LARGE SCALE GENOMIC DNA]</scope>
    <source>
        <strain evidence="2 3">HJL G12</strain>
    </source>
</reference>
<protein>
    <submittedName>
        <fullName evidence="2">NTP transferase domain-containing protein</fullName>
    </submittedName>
</protein>
<dbReference type="Pfam" id="PF00483">
    <property type="entry name" value="NTP_transferase"/>
    <property type="match status" value="1"/>
</dbReference>
<dbReference type="SUPFAM" id="SSF53448">
    <property type="entry name" value="Nucleotide-diphospho-sugar transferases"/>
    <property type="match status" value="1"/>
</dbReference>
<sequence>MKALILAAGYATRLYPLTRNMPKSLLPLGDITILDLIIRKMEEVASITDIIIVSNAKFHEHFINWADSRSFQKKVNIIHDGSTSEDNRLGAIGDIQFAIEKEGIDEDLLVCAGDNVFTFDLGSYVDYFLRQQTDCILVQRLQDSDELRRVGVVELDDSSRVLSFEEKPEHPKTDIGVFAVYLYRKETLPLFKDYLLSGHQKDAPGYFPEWLSGMKELSAYFAEGVSYDMGTHEAYRKLQELMKNL</sequence>
<evidence type="ECO:0000259" key="1">
    <source>
        <dbReference type="Pfam" id="PF00483"/>
    </source>
</evidence>
<gene>
    <name evidence="2" type="ORF">GRF59_08330</name>
</gene>
<organism evidence="2 3">
    <name type="scientific">Paenibacillus dendrobii</name>
    <dbReference type="NCBI Taxonomy" id="2691084"/>
    <lineage>
        <taxon>Bacteria</taxon>
        <taxon>Bacillati</taxon>
        <taxon>Bacillota</taxon>
        <taxon>Bacilli</taxon>
        <taxon>Bacillales</taxon>
        <taxon>Paenibacillaceae</taxon>
        <taxon>Paenibacillus</taxon>
    </lineage>
</organism>
<evidence type="ECO:0000313" key="3">
    <source>
        <dbReference type="Proteomes" id="UP000460318"/>
    </source>
</evidence>
<dbReference type="GO" id="GO:0016740">
    <property type="term" value="F:transferase activity"/>
    <property type="evidence" value="ECO:0007669"/>
    <property type="project" value="UniProtKB-KW"/>
</dbReference>
<keyword evidence="3" id="KW-1185">Reference proteome</keyword>
<feature type="domain" description="Nucleotidyl transferase" evidence="1">
    <location>
        <begin position="2"/>
        <end position="240"/>
    </location>
</feature>
<keyword evidence="2" id="KW-0808">Transferase</keyword>
<dbReference type="RefSeq" id="WP_160497122.1">
    <property type="nucleotide sequence ID" value="NZ_WUBI01000001.1"/>
</dbReference>
<dbReference type="Proteomes" id="UP000460318">
    <property type="component" value="Unassembled WGS sequence"/>
</dbReference>
<dbReference type="AlphaFoldDB" id="A0A7X3LFH0"/>
<dbReference type="PANTHER" id="PTHR42883:SF2">
    <property type="entry name" value="THYMIDYLYLTRANSFERASE"/>
    <property type="match status" value="1"/>
</dbReference>
<proteinExistence type="predicted"/>
<dbReference type="Gene3D" id="3.90.550.10">
    <property type="entry name" value="Spore Coat Polysaccharide Biosynthesis Protein SpsA, Chain A"/>
    <property type="match status" value="1"/>
</dbReference>
<evidence type="ECO:0000313" key="2">
    <source>
        <dbReference type="EMBL" id="MWV43641.1"/>
    </source>
</evidence>
<comment type="caution">
    <text evidence="2">The sequence shown here is derived from an EMBL/GenBank/DDBJ whole genome shotgun (WGS) entry which is preliminary data.</text>
</comment>
<dbReference type="InterPro" id="IPR005835">
    <property type="entry name" value="NTP_transferase_dom"/>
</dbReference>
<dbReference type="InterPro" id="IPR029044">
    <property type="entry name" value="Nucleotide-diphossugar_trans"/>
</dbReference>
<dbReference type="PANTHER" id="PTHR42883">
    <property type="entry name" value="GLUCOSE-1-PHOSPHATE THYMIDYLTRANSFERASE"/>
    <property type="match status" value="1"/>
</dbReference>
<dbReference type="EMBL" id="WUBI01000001">
    <property type="protein sequence ID" value="MWV43641.1"/>
    <property type="molecule type" value="Genomic_DNA"/>
</dbReference>
<dbReference type="CDD" id="cd04181">
    <property type="entry name" value="NTP_transferase"/>
    <property type="match status" value="1"/>
</dbReference>
<accession>A0A7X3LFH0</accession>
<name>A0A7X3LFH0_9BACL</name>